<dbReference type="GO" id="GO:0003887">
    <property type="term" value="F:DNA-directed DNA polymerase activity"/>
    <property type="evidence" value="ECO:0007669"/>
    <property type="project" value="UniProtKB-KW"/>
</dbReference>
<dbReference type="InterPro" id="IPR027417">
    <property type="entry name" value="P-loop_NTPase"/>
</dbReference>
<accession>A0A318MVH3</accession>
<keyword evidence="6" id="KW-0239">DNA-directed DNA polymerase</keyword>
<dbReference type="RefSeq" id="WP_110443771.1">
    <property type="nucleotide sequence ID" value="NZ_CAMKYU010000007.1"/>
</dbReference>
<evidence type="ECO:0000256" key="3">
    <source>
        <dbReference type="ARBA" id="ARBA00022679"/>
    </source>
</evidence>
<evidence type="ECO:0000256" key="2">
    <source>
        <dbReference type="ARBA" id="ARBA00014363"/>
    </source>
</evidence>
<organism evidence="9 10">
    <name type="scientific">Frischella perrara</name>
    <dbReference type="NCBI Taxonomy" id="1267021"/>
    <lineage>
        <taxon>Bacteria</taxon>
        <taxon>Pseudomonadati</taxon>
        <taxon>Pseudomonadota</taxon>
        <taxon>Gammaproteobacteria</taxon>
        <taxon>Orbales</taxon>
        <taxon>Orbaceae</taxon>
        <taxon>Frischella</taxon>
    </lineage>
</organism>
<evidence type="ECO:0000313" key="10">
    <source>
        <dbReference type="Proteomes" id="UP000247838"/>
    </source>
</evidence>
<dbReference type="GO" id="GO:0009360">
    <property type="term" value="C:DNA polymerase III complex"/>
    <property type="evidence" value="ECO:0007669"/>
    <property type="project" value="InterPro"/>
</dbReference>
<dbReference type="SUPFAM" id="SSF52540">
    <property type="entry name" value="P-loop containing nucleoside triphosphate hydrolases"/>
    <property type="match status" value="1"/>
</dbReference>
<evidence type="ECO:0000256" key="7">
    <source>
        <dbReference type="ARBA" id="ARBA00049244"/>
    </source>
</evidence>
<dbReference type="InterPro" id="IPR015199">
    <property type="entry name" value="DNA_pol_III_delta_C"/>
</dbReference>
<dbReference type="PANTHER" id="PTHR11669">
    <property type="entry name" value="REPLICATION FACTOR C / DNA POLYMERASE III GAMMA-TAU SUBUNIT"/>
    <property type="match status" value="1"/>
</dbReference>
<reference evidence="9 10" key="1">
    <citation type="submission" date="2018-05" db="EMBL/GenBank/DDBJ databases">
        <title>Reference genomes for bee gut microbiota database.</title>
        <authorList>
            <person name="Ellegaard K.M."/>
        </authorList>
    </citation>
    <scope>NUCLEOTIDE SEQUENCE [LARGE SCALE GENOMIC DNA]</scope>
    <source>
        <strain evidence="9 10">ESL0167</strain>
    </source>
</reference>
<dbReference type="Gene3D" id="1.20.272.10">
    <property type="match status" value="1"/>
</dbReference>
<dbReference type="GO" id="GO:0006261">
    <property type="term" value="P:DNA-templated DNA replication"/>
    <property type="evidence" value="ECO:0007669"/>
    <property type="project" value="TreeGrafter"/>
</dbReference>
<dbReference type="SUPFAM" id="SSF48019">
    <property type="entry name" value="post-AAA+ oligomerization domain-like"/>
    <property type="match status" value="1"/>
</dbReference>
<dbReference type="InterPro" id="IPR008921">
    <property type="entry name" value="DNA_pol3_clamp-load_cplx_C"/>
</dbReference>
<dbReference type="Proteomes" id="UP000247838">
    <property type="component" value="Unassembled WGS sequence"/>
</dbReference>
<sequence>MPTHNLTMNIQPWLDEAYQIITKPLIQNRAHHALIIKYITGSGENSLINRLAMRLLCLHPLDNQPCGHCHSCQIFLAENHPDFYIIDLEKGKSAISVNQIRPIIAKIYERSQQGGRKVIWIKTASLMTEAAANALLKTLEEPPIESYFILSDQQNGQLLPTIRSRCQYYFLKVPELDNSVIWLKQQLKSNTYNDNELASAILLNENAPLAALALLNPEQWSVRQQFYTHLYSHLMDNDLWQLRDKLINQDNLFSLLHWVKTLFADALKARLKSGRFIINRDQVPLVRLIASFGNDRIMQLYRLWDNSYQQLVTMSGLNQELIISNLLAQSEIILN</sequence>
<dbReference type="Pfam" id="PF13177">
    <property type="entry name" value="DNA_pol3_delta2"/>
    <property type="match status" value="1"/>
</dbReference>
<evidence type="ECO:0000256" key="1">
    <source>
        <dbReference type="ARBA" id="ARBA00012417"/>
    </source>
</evidence>
<proteinExistence type="predicted"/>
<dbReference type="EC" id="2.7.7.7" evidence="1"/>
<evidence type="ECO:0000313" key="9">
    <source>
        <dbReference type="EMBL" id="PXY94826.1"/>
    </source>
</evidence>
<feature type="domain" description="DNA polymerase III delta subunit C-terminal" evidence="8">
    <location>
        <begin position="218"/>
        <end position="329"/>
    </location>
</feature>
<evidence type="ECO:0000259" key="8">
    <source>
        <dbReference type="Pfam" id="PF09115"/>
    </source>
</evidence>
<keyword evidence="4 9" id="KW-0548">Nucleotidyltransferase</keyword>
<evidence type="ECO:0000256" key="6">
    <source>
        <dbReference type="ARBA" id="ARBA00022932"/>
    </source>
</evidence>
<dbReference type="EMBL" id="QGLM01000017">
    <property type="protein sequence ID" value="PXY94826.1"/>
    <property type="molecule type" value="Genomic_DNA"/>
</dbReference>
<keyword evidence="5" id="KW-0235">DNA replication</keyword>
<dbReference type="PANTHER" id="PTHR11669:SF8">
    <property type="entry name" value="DNA POLYMERASE III SUBUNIT DELTA"/>
    <property type="match status" value="1"/>
</dbReference>
<name>A0A318MVH3_FRIPE</name>
<comment type="catalytic activity">
    <reaction evidence="7">
        <text>DNA(n) + a 2'-deoxyribonucleoside 5'-triphosphate = DNA(n+1) + diphosphate</text>
        <dbReference type="Rhea" id="RHEA:22508"/>
        <dbReference type="Rhea" id="RHEA-COMP:17339"/>
        <dbReference type="Rhea" id="RHEA-COMP:17340"/>
        <dbReference type="ChEBI" id="CHEBI:33019"/>
        <dbReference type="ChEBI" id="CHEBI:61560"/>
        <dbReference type="ChEBI" id="CHEBI:173112"/>
        <dbReference type="EC" id="2.7.7.7"/>
    </reaction>
</comment>
<evidence type="ECO:0000256" key="5">
    <source>
        <dbReference type="ARBA" id="ARBA00022705"/>
    </source>
</evidence>
<dbReference type="AlphaFoldDB" id="A0A318MVH3"/>
<protein>
    <recommendedName>
        <fullName evidence="2">DNA polymerase III subunit delta'</fullName>
        <ecNumber evidence="1">2.7.7.7</ecNumber>
    </recommendedName>
</protein>
<evidence type="ECO:0000256" key="4">
    <source>
        <dbReference type="ARBA" id="ARBA00022695"/>
    </source>
</evidence>
<comment type="caution">
    <text evidence="9">The sequence shown here is derived from an EMBL/GenBank/DDBJ whole genome shotgun (WGS) entry which is preliminary data.</text>
</comment>
<keyword evidence="3 9" id="KW-0808">Transferase</keyword>
<dbReference type="GO" id="GO:0003677">
    <property type="term" value="F:DNA binding"/>
    <property type="evidence" value="ECO:0007669"/>
    <property type="project" value="InterPro"/>
</dbReference>
<gene>
    <name evidence="9" type="ORF">DKK76_07470</name>
</gene>
<dbReference type="Pfam" id="PF09115">
    <property type="entry name" value="DNApol3-delta_C"/>
    <property type="match status" value="1"/>
</dbReference>
<dbReference type="Gene3D" id="3.40.50.300">
    <property type="entry name" value="P-loop containing nucleotide triphosphate hydrolases"/>
    <property type="match status" value="1"/>
</dbReference>
<dbReference type="InterPro" id="IPR050238">
    <property type="entry name" value="DNA_Rep/Repair_Clamp_Loader"/>
</dbReference>